<sequence length="787" mass="79634">MKKLLTSRLRARVGSGLAALGVVLAMVVSPTPAHADAAGRGGDYVPIDSVTLLDTRNGTGGTTGVRGAKSVTTFNAVGIGGIPSSGVSALMVDVTAISPTANTFLSVYPDQTSRTTSELNAAVGETITNSSVVKPGANGKIAVYNLTGSLHIKVDVAGYYTTATGSVGSGFVPVNHTRVVDSRVGLGIATGTLPTSGTRTANLSGGGLVPSTAKAVMLDVVVTGSTGNGWVTVGSSATAKVGIDYVKATTSMGMAIKLSSDGSRNVQLEARGPAVHVAITVQGYWTSSPTTGAGLRPIPATRLYDSRLPTGAQAVPAGGSVDVAVGGTNGLPTRGIAAAVLNVHVVGPAAAGYLTVTPLDGTPNSASTADFPAGLNNTRSSLVVTKLGTEGKVRIKNVSGGTAHILVDLQGWFADPMPFLPVQSFSRSVARQGEPSDGSALGTIVYAHTDNTGQVRVVHQANPDDFGSVQHTPLFGAEAFTGQPALNVLGASKQMQISALHTTGTVWAGAQTVANAATWGTTGNYGGTMAAPPVAVTLANGSSVIFAVDADGRLWHYRQTGTGASWKSLGDVDLSGGLAALALDTGIQLVATTSTGTIKTAFYSTDGALTGWTDLGGNVTGVPAAFLIQGPRTAVVARAADGSLVMKKQELGGAWPTTWQTVGTFTAAGSPAAIVDPALGRIAVVARGPDNEVYRVYETEQGSGTWGEWLRLYENPSDPTAATAATDPTIAPIQNSGGPGFVVVYRNRNNTTIALDRRFAAPGGMAAAKVSPSAVSFTPHLIPTPPA</sequence>
<feature type="signal peptide" evidence="1">
    <location>
        <begin position="1"/>
        <end position="35"/>
    </location>
</feature>
<evidence type="ECO:0000313" key="3">
    <source>
        <dbReference type="EMBL" id="RAO10429.1"/>
    </source>
</evidence>
<dbReference type="EMBL" id="PYAC01000041">
    <property type="protein sequence ID" value="RAO10429.1"/>
    <property type="molecule type" value="Genomic_DNA"/>
</dbReference>
<accession>A0ABX9CUV6</accession>
<evidence type="ECO:0000313" key="4">
    <source>
        <dbReference type="Proteomes" id="UP000249045"/>
    </source>
</evidence>
<organism evidence="3 4">
    <name type="scientific">Micromonospora noduli</name>
    <dbReference type="NCBI Taxonomy" id="709876"/>
    <lineage>
        <taxon>Bacteria</taxon>
        <taxon>Bacillati</taxon>
        <taxon>Actinomycetota</taxon>
        <taxon>Actinomycetes</taxon>
        <taxon>Micromonosporales</taxon>
        <taxon>Micromonosporaceae</taxon>
        <taxon>Micromonospora</taxon>
    </lineage>
</organism>
<dbReference type="Proteomes" id="UP000249045">
    <property type="component" value="Unassembled WGS sequence"/>
</dbReference>
<gene>
    <name evidence="3" type="ORF">MED15_05645</name>
</gene>
<feature type="chain" id="PRO_5046798902" description="PLL-like beta propeller domain-containing protein" evidence="1">
    <location>
        <begin position="36"/>
        <end position="787"/>
    </location>
</feature>
<dbReference type="InterPro" id="IPR058502">
    <property type="entry name" value="PLL-like_beta-prop"/>
</dbReference>
<dbReference type="SUPFAM" id="SSF89372">
    <property type="entry name" value="Fucose-specific lectin"/>
    <property type="match status" value="2"/>
</dbReference>
<keyword evidence="4" id="KW-1185">Reference proteome</keyword>
<protein>
    <recommendedName>
        <fullName evidence="2">PLL-like beta propeller domain-containing protein</fullName>
    </recommendedName>
</protein>
<keyword evidence="1" id="KW-0732">Signal</keyword>
<proteinExistence type="predicted"/>
<comment type="caution">
    <text evidence="3">The sequence shown here is derived from an EMBL/GenBank/DDBJ whole genome shotgun (WGS) entry which is preliminary data.</text>
</comment>
<dbReference type="Pfam" id="PF26607">
    <property type="entry name" value="DUF8189"/>
    <property type="match status" value="1"/>
</dbReference>
<evidence type="ECO:0000259" key="2">
    <source>
        <dbReference type="Pfam" id="PF26607"/>
    </source>
</evidence>
<name>A0ABX9CUV6_9ACTN</name>
<reference evidence="3 4" key="1">
    <citation type="submission" date="2018-03" db="EMBL/GenBank/DDBJ databases">
        <title>Defining the species Micromonospora saelicesensis and Micromonospora noduli under the framework of genomics.</title>
        <authorList>
            <person name="Riesco R."/>
            <person name="Trujillo M.E."/>
        </authorList>
    </citation>
    <scope>NUCLEOTIDE SEQUENCE [LARGE SCALE GENOMIC DNA]</scope>
    <source>
        <strain evidence="3 4">MED15</strain>
    </source>
</reference>
<dbReference type="RefSeq" id="WP_146766753.1">
    <property type="nucleotide sequence ID" value="NZ_PYAC01000041.1"/>
</dbReference>
<evidence type="ECO:0000256" key="1">
    <source>
        <dbReference type="SAM" id="SignalP"/>
    </source>
</evidence>
<feature type="domain" description="PLL-like beta propeller" evidence="2">
    <location>
        <begin position="605"/>
        <end position="723"/>
    </location>
</feature>